<dbReference type="AlphaFoldDB" id="A0AAD6ZMJ1"/>
<dbReference type="EMBL" id="JARIHO010000037">
    <property type="protein sequence ID" value="KAJ7330333.1"/>
    <property type="molecule type" value="Genomic_DNA"/>
</dbReference>
<evidence type="ECO:0000256" key="1">
    <source>
        <dbReference type="SAM" id="MobiDB-lite"/>
    </source>
</evidence>
<dbReference type="Proteomes" id="UP001218218">
    <property type="component" value="Unassembled WGS sequence"/>
</dbReference>
<gene>
    <name evidence="2" type="ORF">DFH08DRAFT_815250</name>
</gene>
<accession>A0AAD6ZMJ1</accession>
<evidence type="ECO:0000313" key="3">
    <source>
        <dbReference type="Proteomes" id="UP001218218"/>
    </source>
</evidence>
<protein>
    <submittedName>
        <fullName evidence="2">Uncharacterized protein</fullName>
    </submittedName>
</protein>
<name>A0AAD6ZMJ1_9AGAR</name>
<sequence>MATKVSVHVADAQERNTSKTLARLTLHNLPRRSHKCTAAVRHLAELRRIVCAVYGNHSQGHSIMLLVLWTASFTWTHDVGDRYKPTFIYSGNNSKFYPNSTHSYHHADFQHLEGMPSSVNLIGARSPLPTPPEDASVSHASPTVVKCWQQPATAHDKRLSRRGSLAYYLQHKRKEVPHLTQHVTKSAGGAGSAGNQKWKPETGSQKQKLETEQRDREGERERQGNGLDKPDGLYMVIEWTEVVWMEWTVRMNWNQGLSNGLDAGGKGLDPRTQMDQMAGWIVHTHWANNWTDCARTSSGQKSGGNSGSGVSPDS</sequence>
<feature type="compositionally biased region" description="Basic and acidic residues" evidence="1">
    <location>
        <begin position="207"/>
        <end position="230"/>
    </location>
</feature>
<feature type="region of interest" description="Disordered" evidence="1">
    <location>
        <begin position="177"/>
        <end position="230"/>
    </location>
</feature>
<keyword evidence="3" id="KW-1185">Reference proteome</keyword>
<proteinExistence type="predicted"/>
<comment type="caution">
    <text evidence="2">The sequence shown here is derived from an EMBL/GenBank/DDBJ whole genome shotgun (WGS) entry which is preliminary data.</text>
</comment>
<evidence type="ECO:0000313" key="2">
    <source>
        <dbReference type="EMBL" id="KAJ7330333.1"/>
    </source>
</evidence>
<reference evidence="2" key="1">
    <citation type="submission" date="2023-03" db="EMBL/GenBank/DDBJ databases">
        <title>Massive genome expansion in bonnet fungi (Mycena s.s.) driven by repeated elements and novel gene families across ecological guilds.</title>
        <authorList>
            <consortium name="Lawrence Berkeley National Laboratory"/>
            <person name="Harder C.B."/>
            <person name="Miyauchi S."/>
            <person name="Viragh M."/>
            <person name="Kuo A."/>
            <person name="Thoen E."/>
            <person name="Andreopoulos B."/>
            <person name="Lu D."/>
            <person name="Skrede I."/>
            <person name="Drula E."/>
            <person name="Henrissat B."/>
            <person name="Morin E."/>
            <person name="Kohler A."/>
            <person name="Barry K."/>
            <person name="LaButti K."/>
            <person name="Morin E."/>
            <person name="Salamov A."/>
            <person name="Lipzen A."/>
            <person name="Mereny Z."/>
            <person name="Hegedus B."/>
            <person name="Baldrian P."/>
            <person name="Stursova M."/>
            <person name="Weitz H."/>
            <person name="Taylor A."/>
            <person name="Grigoriev I.V."/>
            <person name="Nagy L.G."/>
            <person name="Martin F."/>
            <person name="Kauserud H."/>
        </authorList>
    </citation>
    <scope>NUCLEOTIDE SEQUENCE</scope>
    <source>
        <strain evidence="2">CBHHK002</strain>
    </source>
</reference>
<feature type="region of interest" description="Disordered" evidence="1">
    <location>
        <begin position="293"/>
        <end position="314"/>
    </location>
</feature>
<organism evidence="2 3">
    <name type="scientific">Mycena albidolilacea</name>
    <dbReference type="NCBI Taxonomy" id="1033008"/>
    <lineage>
        <taxon>Eukaryota</taxon>
        <taxon>Fungi</taxon>
        <taxon>Dikarya</taxon>
        <taxon>Basidiomycota</taxon>
        <taxon>Agaricomycotina</taxon>
        <taxon>Agaricomycetes</taxon>
        <taxon>Agaricomycetidae</taxon>
        <taxon>Agaricales</taxon>
        <taxon>Marasmiineae</taxon>
        <taxon>Mycenaceae</taxon>
        <taxon>Mycena</taxon>
    </lineage>
</organism>